<protein>
    <recommendedName>
        <fullName evidence="6">Very short patch repair endonuclease</fullName>
        <ecNumber evidence="6">3.1.-.-</ecNumber>
    </recommendedName>
</protein>
<dbReference type="Proteomes" id="UP000245137">
    <property type="component" value="Unassembled WGS sequence"/>
</dbReference>
<accession>A0A2U1SS65</accession>
<reference evidence="7 8" key="1">
    <citation type="journal article" date="2018" name="Appl. Microbiol. Biotechnol.">
        <title>Co-cultivation of the strictly anaerobic methanogen Methanosarcina barkeri with aerobic methanotrophs in an oxygen-limited membrane bioreactor.</title>
        <authorList>
            <person name="In 't Zandt M.H."/>
            <person name="van den Bosch T.J.M."/>
            <person name="Rijkers R."/>
            <person name="van Kessel M.A.H.J."/>
            <person name="Jetten M.S.M."/>
            <person name="Welte C.U."/>
        </authorList>
    </citation>
    <scope>NUCLEOTIDE SEQUENCE [LARGE SCALE GENOMIC DNA]</scope>
    <source>
        <strain evidence="7 8">DSM 17706</strain>
    </source>
</reference>
<dbReference type="GO" id="GO:0016787">
    <property type="term" value="F:hydrolase activity"/>
    <property type="evidence" value="ECO:0007669"/>
    <property type="project" value="UniProtKB-KW"/>
</dbReference>
<keyword evidence="1 6" id="KW-0540">Nuclease</keyword>
<sequence>MRTPPASDPARSALMKRVRQARTGAEEAVAAALRLAGLHYRRNAKGLPGAPDFANRSRRWALFVNGCFWHHHKNCRRGTIPKQNNAFWLEKFAANRARDARKAKALRALGFRVAILWECEALDPPRLKERVARLAGLWGRGQLDEKR</sequence>
<dbReference type="Pfam" id="PF03852">
    <property type="entry name" value="Vsr"/>
    <property type="match status" value="1"/>
</dbReference>
<dbReference type="InterPro" id="IPR011335">
    <property type="entry name" value="Restrct_endonuc-II-like"/>
</dbReference>
<evidence type="ECO:0000256" key="4">
    <source>
        <dbReference type="ARBA" id="ARBA00022801"/>
    </source>
</evidence>
<keyword evidence="2 6" id="KW-0255">Endonuclease</keyword>
<dbReference type="GO" id="GO:0006298">
    <property type="term" value="P:mismatch repair"/>
    <property type="evidence" value="ECO:0007669"/>
    <property type="project" value="UniProtKB-UniRule"/>
</dbReference>
<dbReference type="NCBIfam" id="TIGR00632">
    <property type="entry name" value="vsr"/>
    <property type="match status" value="1"/>
</dbReference>
<evidence type="ECO:0000256" key="1">
    <source>
        <dbReference type="ARBA" id="ARBA00022722"/>
    </source>
</evidence>
<name>A0A2U1SS65_METSR</name>
<gene>
    <name evidence="7" type="ORF">C5689_07980</name>
</gene>
<evidence type="ECO:0000256" key="2">
    <source>
        <dbReference type="ARBA" id="ARBA00022759"/>
    </source>
</evidence>
<organism evidence="7 8">
    <name type="scientific">Methylosinus sporium</name>
    <dbReference type="NCBI Taxonomy" id="428"/>
    <lineage>
        <taxon>Bacteria</taxon>
        <taxon>Pseudomonadati</taxon>
        <taxon>Pseudomonadota</taxon>
        <taxon>Alphaproteobacteria</taxon>
        <taxon>Hyphomicrobiales</taxon>
        <taxon>Methylocystaceae</taxon>
        <taxon>Methylosinus</taxon>
    </lineage>
</organism>
<evidence type="ECO:0000313" key="8">
    <source>
        <dbReference type="Proteomes" id="UP000245137"/>
    </source>
</evidence>
<evidence type="ECO:0000256" key="3">
    <source>
        <dbReference type="ARBA" id="ARBA00022763"/>
    </source>
</evidence>
<keyword evidence="3 6" id="KW-0227">DNA damage</keyword>
<dbReference type="InterPro" id="IPR004603">
    <property type="entry name" value="DNA_mismatch_endonuc_vsr"/>
</dbReference>
<keyword evidence="8" id="KW-1185">Reference proteome</keyword>
<dbReference type="Gene3D" id="3.40.960.10">
    <property type="entry name" value="VSR Endonuclease"/>
    <property type="match status" value="1"/>
</dbReference>
<comment type="similarity">
    <text evidence="6">Belongs to the vsr family.</text>
</comment>
<proteinExistence type="inferred from homology"/>
<dbReference type="EC" id="3.1.-.-" evidence="6"/>
<evidence type="ECO:0000256" key="5">
    <source>
        <dbReference type="ARBA" id="ARBA00023204"/>
    </source>
</evidence>
<dbReference type="AlphaFoldDB" id="A0A2U1SS65"/>
<comment type="function">
    <text evidence="6">May nick specific sequences that contain T:G mispairs resulting from m5C-deamination.</text>
</comment>
<dbReference type="OrthoDB" id="9801520at2"/>
<dbReference type="PIRSF" id="PIRSF018267">
    <property type="entry name" value="VSR_endonuc"/>
    <property type="match status" value="1"/>
</dbReference>
<evidence type="ECO:0000256" key="6">
    <source>
        <dbReference type="PIRNR" id="PIRNR018267"/>
    </source>
</evidence>
<dbReference type="EMBL" id="PUIV01000008">
    <property type="protein sequence ID" value="PWB94452.1"/>
    <property type="molecule type" value="Genomic_DNA"/>
</dbReference>
<comment type="caution">
    <text evidence="7">The sequence shown here is derived from an EMBL/GenBank/DDBJ whole genome shotgun (WGS) entry which is preliminary data.</text>
</comment>
<dbReference type="RefSeq" id="WP_108916748.1">
    <property type="nucleotide sequence ID" value="NZ_BGJY01000008.1"/>
</dbReference>
<keyword evidence="5 6" id="KW-0234">DNA repair</keyword>
<dbReference type="GO" id="GO:0004519">
    <property type="term" value="F:endonuclease activity"/>
    <property type="evidence" value="ECO:0007669"/>
    <property type="project" value="UniProtKB-KW"/>
</dbReference>
<dbReference type="SUPFAM" id="SSF52980">
    <property type="entry name" value="Restriction endonuclease-like"/>
    <property type="match status" value="1"/>
</dbReference>
<dbReference type="CDD" id="cd00221">
    <property type="entry name" value="Vsr"/>
    <property type="match status" value="1"/>
</dbReference>
<keyword evidence="4 6" id="KW-0378">Hydrolase</keyword>
<evidence type="ECO:0000313" key="7">
    <source>
        <dbReference type="EMBL" id="PWB94452.1"/>
    </source>
</evidence>